<evidence type="ECO:0000313" key="13">
    <source>
        <dbReference type="Proteomes" id="UP000239772"/>
    </source>
</evidence>
<dbReference type="InterPro" id="IPR027417">
    <property type="entry name" value="P-loop_NTPase"/>
</dbReference>
<evidence type="ECO:0000256" key="1">
    <source>
        <dbReference type="ARBA" id="ARBA00004651"/>
    </source>
</evidence>
<dbReference type="Pfam" id="PF01656">
    <property type="entry name" value="CbiA"/>
    <property type="match status" value="1"/>
</dbReference>
<dbReference type="SUPFAM" id="SSF52540">
    <property type="entry name" value="P-loop containing nucleoside triphosphate hydrolases"/>
    <property type="match status" value="1"/>
</dbReference>
<gene>
    <name evidence="12" type="ORF">SLNSH_20490</name>
</gene>
<evidence type="ECO:0000256" key="4">
    <source>
        <dbReference type="ARBA" id="ARBA00022741"/>
    </source>
</evidence>
<keyword evidence="8" id="KW-0175">Coiled coil</keyword>
<dbReference type="InterPro" id="IPR005702">
    <property type="entry name" value="Wzc-like_C"/>
</dbReference>
<sequence length="761" mass="83269">MMLERPGRVPQYAESALSSEGTLFELSAILDFFQRNASVIAVCALAFAFLGFGVAATTPPKFSSTARILIDSKRVQVASQQAQPASDPATAGSAAESQVELIASNSVILSAIRKLDLVHDPEFVRPPSSLLNKIKGGISDGIASVSRLILPSAPPGEPDVERDIMESIAGNLFVRRVGITFVIEITYSAFTPAKAAQVVNAIAEAYITDELESKYAATKRASIWLQDRINELREQSSTADRLVQDYKSQHNIVDTNRGSMIEQQISELNSQLILARTQTAEAKARLDRIVQVLSSDVPDATVTDALRSEVVSKLRGQLLELRRREAEWSRRYGAQQQAVVSLREEIGQVQKSLRDELQRISETFKSDFDIAKARQDSLEKSMSDLVQNNGEVRQAQIRLRELESAAQVYHNLYETFLQRYTEASQQQTFPIPEARLITPGLPPQRKSSPMTTLYMAMAGVLGGLLGVGVGLVRMMRDHSFHTPAELESATNLGCLSSVPLVHKAPAYRQVPNAEHQSGKIVAFKAGILRHAFDDPFSSFAESIRAIKVNLDMERVPGKCMVVGVVSSIPGEGKTMVASNLAQIVGQSGHRCLLIDCDLRRPALSHALTRHAKQGLLEALAGQPVRDLLHVGGWSRYAFLPCANSARLGSTDNVVSSPSMKLLLENLQDAFDVIILDLPPLIPVVDSRAIAPLVDKFLVVVEWGQTDRTILSEALGLLSDKAQGKIAGTVLNKVDVRAAKRYSTAYAKYYHSAYHSHYVRGA</sequence>
<dbReference type="PANTHER" id="PTHR32309">
    <property type="entry name" value="TYROSINE-PROTEIN KINASE"/>
    <property type="match status" value="1"/>
</dbReference>
<evidence type="ECO:0000256" key="3">
    <source>
        <dbReference type="ARBA" id="ARBA00022692"/>
    </source>
</evidence>
<evidence type="ECO:0000256" key="2">
    <source>
        <dbReference type="ARBA" id="ARBA00022475"/>
    </source>
</evidence>
<evidence type="ECO:0000256" key="5">
    <source>
        <dbReference type="ARBA" id="ARBA00022840"/>
    </source>
</evidence>
<reference evidence="13" key="1">
    <citation type="submission" date="2018-03" db="EMBL/GenBank/DDBJ databases">
        <authorList>
            <person name="Sun L."/>
            <person name="Liu H."/>
            <person name="Chen W."/>
            <person name="Huang K."/>
            <person name="Liu W."/>
            <person name="Gao X."/>
        </authorList>
    </citation>
    <scope>NUCLEOTIDE SEQUENCE [LARGE SCALE GENOMIC DNA]</scope>
    <source>
        <strain evidence="13">SH9</strain>
    </source>
</reference>
<keyword evidence="4" id="KW-0547">Nucleotide-binding</keyword>
<comment type="caution">
    <text evidence="12">The sequence shown here is derived from an EMBL/GenBank/DDBJ whole genome shotgun (WGS) entry which is preliminary data.</text>
</comment>
<dbReference type="GO" id="GO:0005886">
    <property type="term" value="C:plasma membrane"/>
    <property type="evidence" value="ECO:0007669"/>
    <property type="project" value="UniProtKB-SubCell"/>
</dbReference>
<feature type="transmembrane region" description="Helical" evidence="9">
    <location>
        <begin position="453"/>
        <end position="472"/>
    </location>
</feature>
<dbReference type="GO" id="GO:0004713">
    <property type="term" value="F:protein tyrosine kinase activity"/>
    <property type="evidence" value="ECO:0007669"/>
    <property type="project" value="TreeGrafter"/>
</dbReference>
<evidence type="ECO:0000259" key="11">
    <source>
        <dbReference type="Pfam" id="PF02706"/>
    </source>
</evidence>
<feature type="coiled-coil region" evidence="8">
    <location>
        <begin position="385"/>
        <end position="412"/>
    </location>
</feature>
<protein>
    <recommendedName>
        <fullName evidence="14">Exopolysaccharide biosynthesis protein</fullName>
    </recommendedName>
</protein>
<dbReference type="CDD" id="cd05387">
    <property type="entry name" value="BY-kinase"/>
    <property type="match status" value="1"/>
</dbReference>
<evidence type="ECO:0000256" key="9">
    <source>
        <dbReference type="SAM" id="Phobius"/>
    </source>
</evidence>
<dbReference type="InterPro" id="IPR050445">
    <property type="entry name" value="Bact_polysacc_biosynth/exp"/>
</dbReference>
<evidence type="ECO:0000256" key="7">
    <source>
        <dbReference type="ARBA" id="ARBA00023136"/>
    </source>
</evidence>
<accession>A0A2T1HN88</accession>
<feature type="domain" description="CobQ/CobB/MinD/ParA nucleotide binding" evidence="10">
    <location>
        <begin position="570"/>
        <end position="747"/>
    </location>
</feature>
<keyword evidence="7 9" id="KW-0472">Membrane</keyword>
<dbReference type="AlphaFoldDB" id="A0A2T1HN88"/>
<proteinExistence type="predicted"/>
<feature type="domain" description="Polysaccharide chain length determinant N-terminal" evidence="11">
    <location>
        <begin position="24"/>
        <end position="115"/>
    </location>
</feature>
<evidence type="ECO:0008006" key="14">
    <source>
        <dbReference type="Google" id="ProtNLM"/>
    </source>
</evidence>
<evidence type="ECO:0000256" key="8">
    <source>
        <dbReference type="SAM" id="Coils"/>
    </source>
</evidence>
<dbReference type="PANTHER" id="PTHR32309:SF13">
    <property type="entry name" value="FERRIC ENTEROBACTIN TRANSPORT PROTEIN FEPE"/>
    <property type="match status" value="1"/>
</dbReference>
<keyword evidence="2" id="KW-1003">Cell membrane</keyword>
<dbReference type="EMBL" id="PVZS01000031">
    <property type="protein sequence ID" value="PSC03112.1"/>
    <property type="molecule type" value="Genomic_DNA"/>
</dbReference>
<dbReference type="InterPro" id="IPR003856">
    <property type="entry name" value="LPS_length_determ_N"/>
</dbReference>
<comment type="subcellular location">
    <subcellularLocation>
        <location evidence="1">Cell membrane</location>
        <topology evidence="1">Multi-pass membrane protein</topology>
    </subcellularLocation>
</comment>
<evidence type="ECO:0000256" key="6">
    <source>
        <dbReference type="ARBA" id="ARBA00022989"/>
    </source>
</evidence>
<keyword evidence="3 9" id="KW-0812">Transmembrane</keyword>
<evidence type="ECO:0000259" key="10">
    <source>
        <dbReference type="Pfam" id="PF01656"/>
    </source>
</evidence>
<evidence type="ECO:0000313" key="12">
    <source>
        <dbReference type="EMBL" id="PSC03112.1"/>
    </source>
</evidence>
<dbReference type="Pfam" id="PF02706">
    <property type="entry name" value="Wzz"/>
    <property type="match status" value="1"/>
</dbReference>
<feature type="transmembrane region" description="Helical" evidence="9">
    <location>
        <begin position="37"/>
        <end position="56"/>
    </location>
</feature>
<name>A0A2T1HN88_9HYPH</name>
<keyword evidence="6 9" id="KW-1133">Transmembrane helix</keyword>
<organism evidence="12 13">
    <name type="scientific">Alsobacter soli</name>
    <dbReference type="NCBI Taxonomy" id="2109933"/>
    <lineage>
        <taxon>Bacteria</taxon>
        <taxon>Pseudomonadati</taxon>
        <taxon>Pseudomonadota</taxon>
        <taxon>Alphaproteobacteria</taxon>
        <taxon>Hyphomicrobiales</taxon>
        <taxon>Alsobacteraceae</taxon>
        <taxon>Alsobacter</taxon>
    </lineage>
</organism>
<keyword evidence="13" id="KW-1185">Reference proteome</keyword>
<dbReference type="Proteomes" id="UP000239772">
    <property type="component" value="Unassembled WGS sequence"/>
</dbReference>
<keyword evidence="5" id="KW-0067">ATP-binding</keyword>
<dbReference type="InterPro" id="IPR002586">
    <property type="entry name" value="CobQ/CobB/MinD/ParA_Nub-bd_dom"/>
</dbReference>
<dbReference type="Gene3D" id="3.40.50.300">
    <property type="entry name" value="P-loop containing nucleotide triphosphate hydrolases"/>
    <property type="match status" value="1"/>
</dbReference>